<dbReference type="InterPro" id="IPR025411">
    <property type="entry name" value="DUF4136"/>
</dbReference>
<name>A0ABZ2YKL1_9BACT</name>
<dbReference type="PROSITE" id="PS51257">
    <property type="entry name" value="PROKAR_LIPOPROTEIN"/>
    <property type="match status" value="1"/>
</dbReference>
<dbReference type="Gene3D" id="3.30.160.670">
    <property type="match status" value="1"/>
</dbReference>
<reference evidence="3" key="1">
    <citation type="submission" date="2024-03" db="EMBL/GenBank/DDBJ databases">
        <title>Chitinophaga horti sp. nov., isolated from garden soil.</title>
        <authorList>
            <person name="Lee D.S."/>
            <person name="Han D.M."/>
            <person name="Baek J.H."/>
            <person name="Choi D.G."/>
            <person name="Jeon J.H."/>
            <person name="Jeon C.O."/>
        </authorList>
    </citation>
    <scope>NUCLEOTIDE SEQUENCE [LARGE SCALE GENOMIC DNA]</scope>
    <source>
        <strain evidence="3">GPA1</strain>
    </source>
</reference>
<evidence type="ECO:0000259" key="1">
    <source>
        <dbReference type="Pfam" id="PF13590"/>
    </source>
</evidence>
<evidence type="ECO:0000313" key="2">
    <source>
        <dbReference type="EMBL" id="WZN40276.1"/>
    </source>
</evidence>
<gene>
    <name evidence="2" type="ORF">WJU16_20120</name>
</gene>
<dbReference type="Pfam" id="PF13590">
    <property type="entry name" value="DUF4136"/>
    <property type="match status" value="1"/>
</dbReference>
<dbReference type="EMBL" id="CP149822">
    <property type="protein sequence ID" value="WZN40276.1"/>
    <property type="molecule type" value="Genomic_DNA"/>
</dbReference>
<dbReference type="Proteomes" id="UP001485459">
    <property type="component" value="Chromosome"/>
</dbReference>
<organism evidence="2 3">
    <name type="scientific">Chitinophaga pollutisoli</name>
    <dbReference type="NCBI Taxonomy" id="3133966"/>
    <lineage>
        <taxon>Bacteria</taxon>
        <taxon>Pseudomonadati</taxon>
        <taxon>Bacteroidota</taxon>
        <taxon>Chitinophagia</taxon>
        <taxon>Chitinophagales</taxon>
        <taxon>Chitinophagaceae</taxon>
        <taxon>Chitinophaga</taxon>
    </lineage>
</organism>
<accession>A0ABZ2YKL1</accession>
<keyword evidence="3" id="KW-1185">Reference proteome</keyword>
<proteinExistence type="predicted"/>
<sequence>MKSTGLMMLSALAVTAVLFSSCRKEPLDDMTAEESRIYVTNYDEQADFTTFKTFSIVDSVAVISNREGSKKELTQYDQQLLAQLKSQMQGRGYTLVDKAAKPDIAMNVSRIDNTSTSIGYNPGYWSGWPGYWDAGYWGYPGWNYWFPSYYSVFRYNEKSVAIDLVDLKNAKEGSNQLTAVWNAMLRGTGVWNSNNLDAMVKALFDQSQYLKATN</sequence>
<dbReference type="RefSeq" id="WP_341835199.1">
    <property type="nucleotide sequence ID" value="NZ_CP149822.1"/>
</dbReference>
<protein>
    <submittedName>
        <fullName evidence="2">DUF4136 domain-containing protein</fullName>
    </submittedName>
</protein>
<evidence type="ECO:0000313" key="3">
    <source>
        <dbReference type="Proteomes" id="UP001485459"/>
    </source>
</evidence>
<feature type="domain" description="DUF4136" evidence="1">
    <location>
        <begin position="39"/>
        <end position="207"/>
    </location>
</feature>